<dbReference type="PANTHER" id="PTHR11264">
    <property type="entry name" value="URACIL-DNA GLYCOSYLASE"/>
    <property type="match status" value="1"/>
</dbReference>
<dbReference type="Proteomes" id="UP000007468">
    <property type="component" value="Chromosome"/>
</dbReference>
<organism evidence="13 14">
    <name type="scientific">Filifactor alocis (strain ATCC 35896 / CCUG 47790 / D40 B5)</name>
    <name type="common">Fusobacterium alocis</name>
    <dbReference type="NCBI Taxonomy" id="546269"/>
    <lineage>
        <taxon>Bacteria</taxon>
        <taxon>Bacillati</taxon>
        <taxon>Bacillota</taxon>
        <taxon>Clostridia</taxon>
        <taxon>Peptostreptococcales</taxon>
        <taxon>Filifactoraceae</taxon>
        <taxon>Filifactor</taxon>
    </lineage>
</organism>
<evidence type="ECO:0000256" key="11">
    <source>
        <dbReference type="RuleBase" id="RU003780"/>
    </source>
</evidence>
<dbReference type="AlphaFoldDB" id="D6GR93"/>
<evidence type="ECO:0000256" key="5">
    <source>
        <dbReference type="ARBA" id="ARBA00018429"/>
    </source>
</evidence>
<comment type="similarity">
    <text evidence="3 9 11">Belongs to the uracil-DNA glycosylase (UDG) superfamily. UNG family.</text>
</comment>
<reference evidence="14" key="1">
    <citation type="submission" date="2010-12" db="EMBL/GenBank/DDBJ databases">
        <title>The genome sequence of Filifactor alocis strain ATCC 35896.</title>
        <authorList>
            <consortium name="The Broad Institute Genome Sequencing Platform"/>
            <person name="Ward D."/>
            <person name="Earl A."/>
            <person name="Feldgarden M."/>
            <person name="Young S.K."/>
            <person name="Gargeya S."/>
            <person name="Zeng Q."/>
            <person name="Alvarado L."/>
            <person name="Berlin A."/>
            <person name="Bochicchio J."/>
            <person name="Chapman S.B."/>
            <person name="Chen Z."/>
            <person name="Freedman E."/>
            <person name="Gellesch M."/>
            <person name="Goldberg J."/>
            <person name="Griggs A."/>
            <person name="Gujja S."/>
            <person name="Heilman E."/>
            <person name="Heiman D."/>
            <person name="Howarth C."/>
            <person name="Mehta T."/>
            <person name="Neiman D."/>
            <person name="Pearson M."/>
            <person name="Roberts A."/>
            <person name="Saif S."/>
            <person name="Shea T."/>
            <person name="Shenoy N."/>
            <person name="Sisk P."/>
            <person name="Stolte C."/>
            <person name="Sykes S."/>
            <person name="White J."/>
            <person name="Yandava C."/>
            <person name="Izard J."/>
            <person name="Blanton J.M."/>
            <person name="Baranova O.V."/>
            <person name="Tanner A.C."/>
            <person name="Dewhirst F.E."/>
            <person name="Haas B."/>
            <person name="Nusbaum C."/>
            <person name="Birren B."/>
        </authorList>
    </citation>
    <scope>NUCLEOTIDE SEQUENCE [LARGE SCALE GENOMIC DNA]</scope>
    <source>
        <strain evidence="14">ATCC 35896 / D40 B5</strain>
    </source>
</reference>
<evidence type="ECO:0000313" key="14">
    <source>
        <dbReference type="Proteomes" id="UP000007468"/>
    </source>
</evidence>
<name>D6GR93_FILAD</name>
<dbReference type="GO" id="GO:0005737">
    <property type="term" value="C:cytoplasm"/>
    <property type="evidence" value="ECO:0007669"/>
    <property type="project" value="UniProtKB-SubCell"/>
</dbReference>
<dbReference type="CDD" id="cd10027">
    <property type="entry name" value="UDG-F1-like"/>
    <property type="match status" value="1"/>
</dbReference>
<dbReference type="KEGG" id="faa:HMPREF0389_00098"/>
<keyword evidence="8 9" id="KW-0234">DNA repair</keyword>
<evidence type="ECO:0000256" key="1">
    <source>
        <dbReference type="ARBA" id="ARBA00001400"/>
    </source>
</evidence>
<dbReference type="InterPro" id="IPR036895">
    <property type="entry name" value="Uracil-DNA_glycosylase-like_sf"/>
</dbReference>
<dbReference type="Gene3D" id="3.40.470.10">
    <property type="entry name" value="Uracil-DNA glycosylase-like domain"/>
    <property type="match status" value="1"/>
</dbReference>
<dbReference type="NCBIfam" id="TIGR00628">
    <property type="entry name" value="ung"/>
    <property type="match status" value="1"/>
</dbReference>
<dbReference type="FunFam" id="3.40.470.10:FF:000001">
    <property type="entry name" value="Uracil-DNA glycosylase"/>
    <property type="match status" value="1"/>
</dbReference>
<protein>
    <recommendedName>
        <fullName evidence="5 9">Uracil-DNA glycosylase</fullName>
        <shortName evidence="9">UDG</shortName>
        <ecNumber evidence="4 9">3.2.2.27</ecNumber>
    </recommendedName>
</protein>
<dbReference type="PANTHER" id="PTHR11264:SF0">
    <property type="entry name" value="URACIL-DNA GLYCOSYLASE"/>
    <property type="match status" value="1"/>
</dbReference>
<dbReference type="EMBL" id="CP002390">
    <property type="protein sequence ID" value="EFE28184.1"/>
    <property type="molecule type" value="Genomic_DNA"/>
</dbReference>
<evidence type="ECO:0000256" key="3">
    <source>
        <dbReference type="ARBA" id="ARBA00008184"/>
    </source>
</evidence>
<accession>D6GR93</accession>
<dbReference type="Pfam" id="PF03167">
    <property type="entry name" value="UDG"/>
    <property type="match status" value="1"/>
</dbReference>
<evidence type="ECO:0000256" key="8">
    <source>
        <dbReference type="ARBA" id="ARBA00023204"/>
    </source>
</evidence>
<comment type="catalytic activity">
    <reaction evidence="1 9 11">
        <text>Hydrolyzes single-stranded DNA or mismatched double-stranded DNA and polynucleotides, releasing free uracil.</text>
        <dbReference type="EC" id="3.2.2.27"/>
    </reaction>
</comment>
<dbReference type="GO" id="GO:0097510">
    <property type="term" value="P:base-excision repair, AP site formation via deaminated base removal"/>
    <property type="evidence" value="ECO:0007669"/>
    <property type="project" value="TreeGrafter"/>
</dbReference>
<dbReference type="NCBIfam" id="NF003588">
    <property type="entry name" value="PRK05254.1-1"/>
    <property type="match status" value="1"/>
</dbReference>
<dbReference type="STRING" id="546269.HMPREF0389_00098"/>
<keyword evidence="14" id="KW-1185">Reference proteome</keyword>
<gene>
    <name evidence="9 13" type="primary">ung</name>
    <name evidence="13" type="ordered locus">HMPREF0389_00098</name>
</gene>
<dbReference type="eggNOG" id="COG0692">
    <property type="taxonomic scope" value="Bacteria"/>
</dbReference>
<dbReference type="EC" id="3.2.2.27" evidence="4 9"/>
<dbReference type="InterPro" id="IPR005122">
    <property type="entry name" value="Uracil-DNA_glycosylase-like"/>
</dbReference>
<keyword evidence="13" id="KW-0326">Glycosidase</keyword>
<dbReference type="NCBIfam" id="NF003591">
    <property type="entry name" value="PRK05254.1-4"/>
    <property type="match status" value="1"/>
</dbReference>
<dbReference type="SMART" id="SM00987">
    <property type="entry name" value="UreE_C"/>
    <property type="match status" value="1"/>
</dbReference>
<dbReference type="GO" id="GO:0004844">
    <property type="term" value="F:uracil DNA N-glycosylase activity"/>
    <property type="evidence" value="ECO:0007669"/>
    <property type="project" value="UniProtKB-UniRule"/>
</dbReference>
<dbReference type="OrthoDB" id="9804372at2"/>
<keyword evidence="7 9" id="KW-0378">Hydrolase</keyword>
<proteinExistence type="inferred from homology"/>
<evidence type="ECO:0000256" key="6">
    <source>
        <dbReference type="ARBA" id="ARBA00022763"/>
    </source>
</evidence>
<keyword evidence="6 9" id="KW-0227">DNA damage</keyword>
<feature type="domain" description="Uracil-DNA glycosylase-like" evidence="12">
    <location>
        <begin position="49"/>
        <end position="209"/>
    </location>
</feature>
<dbReference type="InterPro" id="IPR018085">
    <property type="entry name" value="Ura-DNA_Glyclase_AS"/>
</dbReference>
<dbReference type="SUPFAM" id="SSF52141">
    <property type="entry name" value="Uracil-DNA glycosylase-like"/>
    <property type="match status" value="1"/>
</dbReference>
<evidence type="ECO:0000256" key="2">
    <source>
        <dbReference type="ARBA" id="ARBA00002631"/>
    </source>
</evidence>
<evidence type="ECO:0000313" key="13">
    <source>
        <dbReference type="EMBL" id="EFE28184.1"/>
    </source>
</evidence>
<keyword evidence="9" id="KW-0963">Cytoplasm</keyword>
<dbReference type="SMART" id="SM00986">
    <property type="entry name" value="UDG"/>
    <property type="match status" value="1"/>
</dbReference>
<dbReference type="InterPro" id="IPR002043">
    <property type="entry name" value="UDG_fam1"/>
</dbReference>
<comment type="function">
    <text evidence="2 9 11">Excises uracil residues from the DNA which can arise as a result of misincorporation of dUMP residues by DNA polymerase or due to deamination of cytosine.</text>
</comment>
<dbReference type="NCBIfam" id="NF003592">
    <property type="entry name" value="PRK05254.1-5"/>
    <property type="match status" value="1"/>
</dbReference>
<evidence type="ECO:0000256" key="4">
    <source>
        <dbReference type="ARBA" id="ARBA00012030"/>
    </source>
</evidence>
<dbReference type="RefSeq" id="WP_014262194.1">
    <property type="nucleotide sequence ID" value="NC_016630.1"/>
</dbReference>
<dbReference type="HAMAP" id="MF_00148">
    <property type="entry name" value="UDG"/>
    <property type="match status" value="1"/>
</dbReference>
<evidence type="ECO:0000256" key="10">
    <source>
        <dbReference type="PROSITE-ProRule" id="PRU10072"/>
    </source>
</evidence>
<comment type="subcellular location">
    <subcellularLocation>
        <location evidence="9">Cytoplasm</location>
    </subcellularLocation>
</comment>
<sequence length="224" mass="25902">MVNFGNKWDSLLKEEFQEEYYQKLRTFLITEYRTKTIYPDMYHIFEAMKATDYDDVKVVILGQDPYHEPNQAHGMAFSVQPGVRIPPSLFNIYKELSSQLGLTIPNHGYLMKWAKQGVLLLNAVLTVERGKANSHKNMGWEQFTDRVIQLVNAKEKPVVFLLWGSNAIAKAKMIDTKKHLVLTSPHPSPLSAYRGFFGNGHFLTTNEFLKQKYSQVIDWQIDDI</sequence>
<evidence type="ECO:0000256" key="9">
    <source>
        <dbReference type="HAMAP-Rule" id="MF_00148"/>
    </source>
</evidence>
<dbReference type="NCBIfam" id="NF003589">
    <property type="entry name" value="PRK05254.1-2"/>
    <property type="match status" value="1"/>
</dbReference>
<feature type="active site" description="Proton acceptor" evidence="9 10">
    <location>
        <position position="64"/>
    </location>
</feature>
<dbReference type="PATRIC" id="fig|546269.5.peg.563"/>
<evidence type="ECO:0000259" key="12">
    <source>
        <dbReference type="SMART" id="SM00986"/>
    </source>
</evidence>
<evidence type="ECO:0000256" key="7">
    <source>
        <dbReference type="ARBA" id="ARBA00022801"/>
    </source>
</evidence>
<dbReference type="PROSITE" id="PS00130">
    <property type="entry name" value="U_DNA_GLYCOSYLASE"/>
    <property type="match status" value="1"/>
</dbReference>